<dbReference type="EMBL" id="BFFO01000002">
    <property type="protein sequence ID" value="GBG96297.1"/>
    <property type="molecule type" value="Genomic_DNA"/>
</dbReference>
<comment type="pathway">
    <text evidence="5 18">Metabolic intermediate biosynthesis; chorismate biosynthesis; chorismate from D-erythrose 4-phosphate and phosphoenolpyruvate: step 2/7.</text>
</comment>
<dbReference type="PANTHER" id="PTHR43622">
    <property type="entry name" value="3-DEHYDROQUINATE SYNTHASE"/>
    <property type="match status" value="1"/>
</dbReference>
<dbReference type="InterPro" id="IPR056179">
    <property type="entry name" value="DHQS_C"/>
</dbReference>
<evidence type="ECO:0000256" key="12">
    <source>
        <dbReference type="ARBA" id="ARBA00022741"/>
    </source>
</evidence>
<evidence type="ECO:0000256" key="1">
    <source>
        <dbReference type="ARBA" id="ARBA00001393"/>
    </source>
</evidence>
<keyword evidence="16 18" id="KW-0456">Lyase</keyword>
<feature type="binding site" evidence="18">
    <location>
        <begin position="130"/>
        <end position="131"/>
    </location>
    <ligand>
        <name>NAD(+)</name>
        <dbReference type="ChEBI" id="CHEBI:57540"/>
    </ligand>
</feature>
<evidence type="ECO:0000256" key="18">
    <source>
        <dbReference type="HAMAP-Rule" id="MF_00110"/>
    </source>
</evidence>
<evidence type="ECO:0000256" key="3">
    <source>
        <dbReference type="ARBA" id="ARBA00001947"/>
    </source>
</evidence>
<keyword evidence="17 18" id="KW-0170">Cobalt</keyword>
<gene>
    <name evidence="18 21" type="primary">aroB</name>
    <name evidence="21" type="ORF">NtB2_00408</name>
</gene>
<evidence type="ECO:0000256" key="9">
    <source>
        <dbReference type="ARBA" id="ARBA00022490"/>
    </source>
</evidence>
<evidence type="ECO:0000256" key="11">
    <source>
        <dbReference type="ARBA" id="ARBA00022723"/>
    </source>
</evidence>
<feature type="domain" description="3-dehydroquinate synthase C-terminal" evidence="20">
    <location>
        <begin position="182"/>
        <end position="323"/>
    </location>
</feature>
<dbReference type="UniPathway" id="UPA00053">
    <property type="reaction ID" value="UER00085"/>
</dbReference>
<keyword evidence="11 18" id="KW-0479">Metal-binding</keyword>
<organism evidence="21 22">
    <name type="scientific">Lactococcus termiticola</name>
    <dbReference type="NCBI Taxonomy" id="2169526"/>
    <lineage>
        <taxon>Bacteria</taxon>
        <taxon>Bacillati</taxon>
        <taxon>Bacillota</taxon>
        <taxon>Bacilli</taxon>
        <taxon>Lactobacillales</taxon>
        <taxon>Streptococcaceae</taxon>
        <taxon>Lactococcus</taxon>
    </lineage>
</organism>
<feature type="binding site" evidence="18">
    <location>
        <position position="143"/>
    </location>
    <ligand>
        <name>NAD(+)</name>
        <dbReference type="ChEBI" id="CHEBI:57540"/>
    </ligand>
</feature>
<feature type="binding site" evidence="18">
    <location>
        <position position="152"/>
    </location>
    <ligand>
        <name>NAD(+)</name>
        <dbReference type="ChEBI" id="CHEBI:57540"/>
    </ligand>
</feature>
<keyword evidence="14 18" id="KW-0520">NAD</keyword>
<evidence type="ECO:0000256" key="5">
    <source>
        <dbReference type="ARBA" id="ARBA00004661"/>
    </source>
</evidence>
<comment type="cofactor">
    <cofactor evidence="3">
        <name>Zn(2+)</name>
        <dbReference type="ChEBI" id="CHEBI:29105"/>
    </cofactor>
</comment>
<dbReference type="EC" id="4.2.3.4" evidence="7 18"/>
<comment type="cofactor">
    <cofactor evidence="18">
        <name>Co(2+)</name>
        <dbReference type="ChEBI" id="CHEBI:48828"/>
    </cofactor>
    <cofactor evidence="18">
        <name>Zn(2+)</name>
        <dbReference type="ChEBI" id="CHEBI:29105"/>
    </cofactor>
    <text evidence="18">Binds 1 divalent metal cation per subunit. Can use either Co(2+) or Zn(2+).</text>
</comment>
<feature type="binding site" evidence="18">
    <location>
        <position position="185"/>
    </location>
    <ligand>
        <name>Zn(2+)</name>
        <dbReference type="ChEBI" id="CHEBI:29105"/>
    </ligand>
</feature>
<comment type="catalytic activity">
    <reaction evidence="1 18">
        <text>7-phospho-2-dehydro-3-deoxy-D-arabino-heptonate = 3-dehydroquinate + phosphate</text>
        <dbReference type="Rhea" id="RHEA:21968"/>
        <dbReference type="ChEBI" id="CHEBI:32364"/>
        <dbReference type="ChEBI" id="CHEBI:43474"/>
        <dbReference type="ChEBI" id="CHEBI:58394"/>
        <dbReference type="EC" id="4.2.3.4"/>
    </reaction>
</comment>
<name>A0A2R5HDZ3_9LACT</name>
<dbReference type="CDD" id="cd08195">
    <property type="entry name" value="DHQS"/>
    <property type="match status" value="1"/>
</dbReference>
<keyword evidence="22" id="KW-1185">Reference proteome</keyword>
<comment type="function">
    <text evidence="18">Catalyzes the conversion of 3-deoxy-D-arabino-heptulosonate 7-phosphate (DAHP) to dehydroquinate (DHQ).</text>
</comment>
<evidence type="ECO:0000256" key="2">
    <source>
        <dbReference type="ARBA" id="ARBA00001911"/>
    </source>
</evidence>
<dbReference type="Gene3D" id="3.40.50.1970">
    <property type="match status" value="1"/>
</dbReference>
<evidence type="ECO:0000256" key="16">
    <source>
        <dbReference type="ARBA" id="ARBA00023239"/>
    </source>
</evidence>
<evidence type="ECO:0000259" key="19">
    <source>
        <dbReference type="Pfam" id="PF01761"/>
    </source>
</evidence>
<comment type="caution">
    <text evidence="21">The sequence shown here is derived from an EMBL/GenBank/DDBJ whole genome shotgun (WGS) entry which is preliminary data.</text>
</comment>
<dbReference type="GO" id="GO:0005737">
    <property type="term" value="C:cytoplasm"/>
    <property type="evidence" value="ECO:0007669"/>
    <property type="project" value="UniProtKB-SubCell"/>
</dbReference>
<dbReference type="Pfam" id="PF24621">
    <property type="entry name" value="DHQS_C"/>
    <property type="match status" value="1"/>
</dbReference>
<dbReference type="SUPFAM" id="SSF56796">
    <property type="entry name" value="Dehydroquinate synthase-like"/>
    <property type="match status" value="1"/>
</dbReference>
<comment type="caution">
    <text evidence="18">Lacks conserved residue(s) required for the propagation of feature annotation.</text>
</comment>
<keyword evidence="9 18" id="KW-0963">Cytoplasm</keyword>
<keyword evidence="12 18" id="KW-0547">Nucleotide-binding</keyword>
<dbReference type="FunFam" id="3.40.50.1970:FF:000007">
    <property type="entry name" value="Pentafunctional AROM polypeptide"/>
    <property type="match status" value="1"/>
</dbReference>
<dbReference type="Proteomes" id="UP000245021">
    <property type="component" value="Unassembled WGS sequence"/>
</dbReference>
<dbReference type="Pfam" id="PF01761">
    <property type="entry name" value="DHQ_synthase"/>
    <property type="match status" value="1"/>
</dbReference>
<evidence type="ECO:0000256" key="6">
    <source>
        <dbReference type="ARBA" id="ARBA00005412"/>
    </source>
</evidence>
<dbReference type="InterPro" id="IPR030963">
    <property type="entry name" value="DHQ_synth_fam"/>
</dbReference>
<dbReference type="InterPro" id="IPR050071">
    <property type="entry name" value="Dehydroquinate_synthase"/>
</dbReference>
<comment type="subcellular location">
    <subcellularLocation>
        <location evidence="4 18">Cytoplasm</location>
    </subcellularLocation>
</comment>
<dbReference type="InterPro" id="IPR030960">
    <property type="entry name" value="DHQS/DOIS_N"/>
</dbReference>
<evidence type="ECO:0000256" key="14">
    <source>
        <dbReference type="ARBA" id="ARBA00023027"/>
    </source>
</evidence>
<evidence type="ECO:0000256" key="10">
    <source>
        <dbReference type="ARBA" id="ARBA00022605"/>
    </source>
</evidence>
<evidence type="ECO:0000256" key="15">
    <source>
        <dbReference type="ARBA" id="ARBA00023141"/>
    </source>
</evidence>
<dbReference type="PANTHER" id="PTHR43622:SF7">
    <property type="entry name" value="3-DEHYDROQUINATE SYNTHASE, CHLOROPLASTIC"/>
    <property type="match status" value="1"/>
</dbReference>
<evidence type="ECO:0000313" key="21">
    <source>
        <dbReference type="EMBL" id="GBG96297.1"/>
    </source>
</evidence>
<dbReference type="GO" id="GO:0008652">
    <property type="term" value="P:amino acid biosynthetic process"/>
    <property type="evidence" value="ECO:0007669"/>
    <property type="project" value="UniProtKB-KW"/>
</dbReference>
<evidence type="ECO:0000259" key="20">
    <source>
        <dbReference type="Pfam" id="PF24621"/>
    </source>
</evidence>
<dbReference type="GO" id="GO:0003856">
    <property type="term" value="F:3-dehydroquinate synthase activity"/>
    <property type="evidence" value="ECO:0007669"/>
    <property type="project" value="UniProtKB-UniRule"/>
</dbReference>
<dbReference type="GO" id="GO:0009073">
    <property type="term" value="P:aromatic amino acid family biosynthetic process"/>
    <property type="evidence" value="ECO:0007669"/>
    <property type="project" value="UniProtKB-KW"/>
</dbReference>
<feature type="binding site" evidence="18">
    <location>
        <position position="246"/>
    </location>
    <ligand>
        <name>Zn(2+)</name>
        <dbReference type="ChEBI" id="CHEBI:29105"/>
    </ligand>
</feature>
<evidence type="ECO:0000313" key="22">
    <source>
        <dbReference type="Proteomes" id="UP000245021"/>
    </source>
</evidence>
<accession>A0A2R5HDZ3</accession>
<evidence type="ECO:0000256" key="8">
    <source>
        <dbReference type="ARBA" id="ARBA00017684"/>
    </source>
</evidence>
<feature type="binding site" evidence="18">
    <location>
        <position position="263"/>
    </location>
    <ligand>
        <name>Zn(2+)</name>
        <dbReference type="ChEBI" id="CHEBI:29105"/>
    </ligand>
</feature>
<dbReference type="Gene3D" id="1.20.1090.10">
    <property type="entry name" value="Dehydroquinate synthase-like - alpha domain"/>
    <property type="match status" value="1"/>
</dbReference>
<sequence length="358" mass="38982">MMKIHVNMPQKPYDILIKRGGLEKASAWVSSLWQAQKILVISDDRVAGFYADRLLTDLNTAGFKASLFSFPAGEASKTLATAEKIWHHCAELGLTRSDGIIALGGGVVGDLAGFVASTYLRGIHFLQIATSLTAQVDSSVGGKTAVNTAIAKNMIGTFAQPDGVLIDPDLLKSLDSRCLIEGMGEVIKCGLIADKELWDFIQTMSGPETILENAEYLISRAVEVKRKLVVEDELDHGSRLYLNFGHTIGHAVETTAGYGHIMHGEAVAIGMVQISQHAEKQGLMPAGFTEKIKATCEKFGLPTSFEPWNEEELYAALSHDKKTRGDSIKTVIVPEIGQAKIHELKIQEMKSFLKKEGE</sequence>
<comment type="cofactor">
    <cofactor evidence="2 18">
        <name>NAD(+)</name>
        <dbReference type="ChEBI" id="CHEBI:57540"/>
    </cofactor>
</comment>
<keyword evidence="15 18" id="KW-0057">Aromatic amino acid biosynthesis</keyword>
<protein>
    <recommendedName>
        <fullName evidence="8 18">3-dehydroquinate synthase</fullName>
        <shortName evidence="18">DHQS</shortName>
        <ecNumber evidence="7 18">4.2.3.4</ecNumber>
    </recommendedName>
</protein>
<dbReference type="InterPro" id="IPR016037">
    <property type="entry name" value="DHQ_synth_AroB"/>
</dbReference>
<feature type="domain" description="3-dehydroquinate synthase N-terminal" evidence="19">
    <location>
        <begin position="69"/>
        <end position="179"/>
    </location>
</feature>
<dbReference type="GO" id="GO:0000166">
    <property type="term" value="F:nucleotide binding"/>
    <property type="evidence" value="ECO:0007669"/>
    <property type="project" value="UniProtKB-KW"/>
</dbReference>
<evidence type="ECO:0000256" key="13">
    <source>
        <dbReference type="ARBA" id="ARBA00022833"/>
    </source>
</evidence>
<reference evidence="21 22" key="1">
    <citation type="journal article" date="2018" name="Genome Announc.">
        <title>Draft Genome Sequence of Lactococcus sp. Strain NtB2 (JCM 32569), Isolated from the Gut of the Higher Termite Nasutitermes takasagoensis.</title>
        <authorList>
            <person name="Noda S."/>
            <person name="Aihara C."/>
            <person name="Yuki M."/>
            <person name="Ohkuma M."/>
        </authorList>
    </citation>
    <scope>NUCLEOTIDE SEQUENCE [LARGE SCALE GENOMIC DNA]</scope>
    <source>
        <strain evidence="21 22">NtB2</strain>
    </source>
</reference>
<comment type="similarity">
    <text evidence="6 18">Belongs to the sugar phosphate cyclases superfamily. Dehydroquinate synthase family.</text>
</comment>
<dbReference type="PIRSF" id="PIRSF001455">
    <property type="entry name" value="DHQ_synth"/>
    <property type="match status" value="1"/>
</dbReference>
<evidence type="ECO:0000256" key="4">
    <source>
        <dbReference type="ARBA" id="ARBA00004496"/>
    </source>
</evidence>
<keyword evidence="13 18" id="KW-0862">Zinc</keyword>
<evidence type="ECO:0000256" key="17">
    <source>
        <dbReference type="ARBA" id="ARBA00023285"/>
    </source>
</evidence>
<evidence type="ECO:0000256" key="7">
    <source>
        <dbReference type="ARBA" id="ARBA00013031"/>
    </source>
</evidence>
<dbReference type="GO" id="GO:0009423">
    <property type="term" value="P:chorismate biosynthetic process"/>
    <property type="evidence" value="ECO:0007669"/>
    <property type="project" value="UniProtKB-UniRule"/>
</dbReference>
<dbReference type="GO" id="GO:0046872">
    <property type="term" value="F:metal ion binding"/>
    <property type="evidence" value="ECO:0007669"/>
    <property type="project" value="UniProtKB-KW"/>
</dbReference>
<dbReference type="HAMAP" id="MF_00110">
    <property type="entry name" value="DHQ_synthase"/>
    <property type="match status" value="1"/>
</dbReference>
<feature type="binding site" evidence="18">
    <location>
        <begin position="106"/>
        <end position="110"/>
    </location>
    <ligand>
        <name>NAD(+)</name>
        <dbReference type="ChEBI" id="CHEBI:57540"/>
    </ligand>
</feature>
<dbReference type="AlphaFoldDB" id="A0A2R5HDZ3"/>
<proteinExistence type="inferred from homology"/>
<dbReference type="NCBIfam" id="TIGR01357">
    <property type="entry name" value="aroB"/>
    <property type="match status" value="1"/>
</dbReference>
<keyword evidence="10 18" id="KW-0028">Amino-acid biosynthesis</keyword>